<dbReference type="Proteomes" id="UP000247922">
    <property type="component" value="Unassembled WGS sequence"/>
</dbReference>
<accession>A0A2V3W627</accession>
<dbReference type="OrthoDB" id="9759601at2"/>
<evidence type="ECO:0000313" key="2">
    <source>
        <dbReference type="EMBL" id="PXW89823.1"/>
    </source>
</evidence>
<dbReference type="PANTHER" id="PTHR43155">
    <property type="entry name" value="CYCLIC DI-GMP PHOSPHODIESTERASE PA4108-RELATED"/>
    <property type="match status" value="1"/>
</dbReference>
<evidence type="ECO:0000259" key="1">
    <source>
        <dbReference type="PROSITE" id="PS51832"/>
    </source>
</evidence>
<dbReference type="RefSeq" id="WP_110251686.1">
    <property type="nucleotide sequence ID" value="NZ_QJJR01000009.1"/>
</dbReference>
<dbReference type="AlphaFoldDB" id="A0A2V3W627"/>
<dbReference type="InterPro" id="IPR037522">
    <property type="entry name" value="HD_GYP_dom"/>
</dbReference>
<gene>
    <name evidence="2" type="ORF">DES38_10959</name>
</gene>
<protein>
    <submittedName>
        <fullName evidence="2">HD-GYP domain-containing protein (C-di-GMP phosphodiesterase class II)</fullName>
    </submittedName>
</protein>
<reference evidence="2 3" key="1">
    <citation type="submission" date="2018-05" db="EMBL/GenBank/DDBJ databases">
        <title>Genomic Encyclopedia of Type Strains, Phase IV (KMG-IV): sequencing the most valuable type-strain genomes for metagenomic binning, comparative biology and taxonomic classification.</title>
        <authorList>
            <person name="Goeker M."/>
        </authorList>
    </citation>
    <scope>NUCLEOTIDE SEQUENCE [LARGE SCALE GENOMIC DNA]</scope>
    <source>
        <strain evidence="2 3">DSM 22440</strain>
    </source>
</reference>
<comment type="caution">
    <text evidence="2">The sequence shown here is derived from an EMBL/GenBank/DDBJ whole genome shotgun (WGS) entry which is preliminary data.</text>
</comment>
<dbReference type="InterPro" id="IPR003607">
    <property type="entry name" value="HD/PDEase_dom"/>
</dbReference>
<keyword evidence="3" id="KW-1185">Reference proteome</keyword>
<dbReference type="SMART" id="SM00471">
    <property type="entry name" value="HDc"/>
    <property type="match status" value="1"/>
</dbReference>
<dbReference type="CDD" id="cd00077">
    <property type="entry name" value="HDc"/>
    <property type="match status" value="1"/>
</dbReference>
<dbReference type="Gene3D" id="1.10.3210.10">
    <property type="entry name" value="Hypothetical protein af1432"/>
    <property type="match status" value="1"/>
</dbReference>
<dbReference type="PANTHER" id="PTHR43155:SF2">
    <property type="entry name" value="CYCLIC DI-GMP PHOSPHODIESTERASE PA4108"/>
    <property type="match status" value="1"/>
</dbReference>
<name>A0A2V3W627_9BACI</name>
<proteinExistence type="predicted"/>
<dbReference type="EMBL" id="QJJR01000009">
    <property type="protein sequence ID" value="PXW89823.1"/>
    <property type="molecule type" value="Genomic_DNA"/>
</dbReference>
<dbReference type="Pfam" id="PF13487">
    <property type="entry name" value="HD_5"/>
    <property type="match status" value="1"/>
</dbReference>
<feature type="domain" description="HD-GYP" evidence="1">
    <location>
        <begin position="126"/>
        <end position="321"/>
    </location>
</feature>
<organism evidence="2 3">
    <name type="scientific">Streptohalobacillus salinus</name>
    <dbReference type="NCBI Taxonomy" id="621096"/>
    <lineage>
        <taxon>Bacteria</taxon>
        <taxon>Bacillati</taxon>
        <taxon>Bacillota</taxon>
        <taxon>Bacilli</taxon>
        <taxon>Bacillales</taxon>
        <taxon>Bacillaceae</taxon>
        <taxon>Streptohalobacillus</taxon>
    </lineage>
</organism>
<dbReference type="PROSITE" id="PS51832">
    <property type="entry name" value="HD_GYP"/>
    <property type="match status" value="1"/>
</dbReference>
<evidence type="ECO:0000313" key="3">
    <source>
        <dbReference type="Proteomes" id="UP000247922"/>
    </source>
</evidence>
<sequence>MRVHPKQLEPKCVLLQDIYGKGNYPIVPKKTVLSETHIDVLIRFSVLEVEVAKNLANGLTFFPQPLAEEDKLPQKKTLTEQEPEPVEFTVQYQEAVSQYQKMFTEWQSGVPLDIHAVRQLILPLLEEAEANQLTILLLASRSNKSEYIYHHSIAISLLTALLAKRLGYQKDWIQVSLAAFIADSGMAKVSPRILKKELPLTPPEKEEVEKHPTFSYRNAQNCPSLSKAAKLGVIQHHEYLDGSGYPLGVKADKIHPYAKMIAITDSYHAMTSERFYRHKKPFFAVIPEMRQKINHQFDPEFLNAFIQLLEETILDQPVYLTNGQSGRVVSLSLDDHPEVLVQVHETQDVISIADQNKVKIDYFI</sequence>
<dbReference type="SUPFAM" id="SSF109604">
    <property type="entry name" value="HD-domain/PDEase-like"/>
    <property type="match status" value="1"/>
</dbReference>